<dbReference type="AlphaFoldDB" id="A0A3E2W498"/>
<reference evidence="1 2" key="1">
    <citation type="submission" date="2018-08" db="EMBL/GenBank/DDBJ databases">
        <title>A genome reference for cultivated species of the human gut microbiota.</title>
        <authorList>
            <person name="Zou Y."/>
            <person name="Xue W."/>
            <person name="Luo G."/>
        </authorList>
    </citation>
    <scope>NUCLEOTIDE SEQUENCE [LARGE SCALE GENOMIC DNA]</scope>
    <source>
        <strain evidence="1 2">OF01-2LB</strain>
    </source>
</reference>
<dbReference type="SUPFAM" id="SSF53850">
    <property type="entry name" value="Periplasmic binding protein-like II"/>
    <property type="match status" value="1"/>
</dbReference>
<sequence length="488" mass="56444">MLCCILCLTGCTNNKTKDEYNEKTIVWWVDIKSMESSVWYHDEAYKNDEEIKNAYTDKLNEILKDRGFPYHVQFKIMDVDSSFDSENFTQDVTHTSLQTLADQEAQIDLFDSTTNNYEDMADLDAYLHESYAKDFYSSMPVSYWETQRVNGILKYIPKIALYAYQNAYIIDNELAENSAINVSAIQSKEELTEAMQTVYDDQHGNIIPFSYQDLEQMDVYTNMYYPLPLPVGNYLRYQHTKGGWDVVNLNETKAFSDTMSWIEQLNQKNLTGANLKQSEYEQQMQKGTFVTTGRYYPVQLQKHVQRYAGKTQIPFGKVQAIRMGGTAVYKDSQYKKEAVQLLSLINTDKELSELFIYGLEGTDYEKRDGLVYALHDNSLPDTISGRGFAGNYLIITPSEAMGMDGQKEIRAYMEHTPVVSIDGFYPQLSEDDQKLLTQYYAQDTGIPYYQSKGTVEQLDAINQQIKKTELNRIINDIQKQLDEYLKRE</sequence>
<organism evidence="1 2">
    <name type="scientific">Clostridium innocuum</name>
    <dbReference type="NCBI Taxonomy" id="1522"/>
    <lineage>
        <taxon>Bacteria</taxon>
        <taxon>Bacillati</taxon>
        <taxon>Bacillota</taxon>
        <taxon>Clostridia</taxon>
        <taxon>Eubacteriales</taxon>
        <taxon>Clostridiaceae</taxon>
        <taxon>Clostridium</taxon>
    </lineage>
</organism>
<accession>A0A3E2W498</accession>
<dbReference type="Gene3D" id="3.40.190.10">
    <property type="entry name" value="Periplasmic binding protein-like II"/>
    <property type="match status" value="1"/>
</dbReference>
<evidence type="ECO:0008006" key="3">
    <source>
        <dbReference type="Google" id="ProtNLM"/>
    </source>
</evidence>
<dbReference type="EMBL" id="QVEV01000001">
    <property type="protein sequence ID" value="RGC19067.1"/>
    <property type="molecule type" value="Genomic_DNA"/>
</dbReference>
<proteinExistence type="predicted"/>
<gene>
    <name evidence="1" type="ORF">DXA38_00850</name>
</gene>
<name>A0A3E2W498_CLOIN</name>
<evidence type="ECO:0000313" key="2">
    <source>
        <dbReference type="Proteomes" id="UP000260025"/>
    </source>
</evidence>
<comment type="caution">
    <text evidence="1">The sequence shown here is derived from an EMBL/GenBank/DDBJ whole genome shotgun (WGS) entry which is preliminary data.</text>
</comment>
<dbReference type="Proteomes" id="UP000260025">
    <property type="component" value="Unassembled WGS sequence"/>
</dbReference>
<evidence type="ECO:0000313" key="1">
    <source>
        <dbReference type="EMBL" id="RGC19067.1"/>
    </source>
</evidence>
<protein>
    <recommendedName>
        <fullName evidence="3">Extracellular solute-binding protein</fullName>
    </recommendedName>
</protein>